<gene>
    <name evidence="1" type="ORF">QFC21_002487</name>
</gene>
<comment type="caution">
    <text evidence="1">The sequence shown here is derived from an EMBL/GenBank/DDBJ whole genome shotgun (WGS) entry which is preliminary data.</text>
</comment>
<evidence type="ECO:0000313" key="2">
    <source>
        <dbReference type="Proteomes" id="UP001227268"/>
    </source>
</evidence>
<dbReference type="Proteomes" id="UP001227268">
    <property type="component" value="Unassembled WGS sequence"/>
</dbReference>
<evidence type="ECO:0000313" key="1">
    <source>
        <dbReference type="EMBL" id="KAJ9103065.1"/>
    </source>
</evidence>
<reference evidence="1" key="1">
    <citation type="submission" date="2023-04" db="EMBL/GenBank/DDBJ databases">
        <title>Draft Genome sequencing of Naganishia species isolated from polar environments using Oxford Nanopore Technology.</title>
        <authorList>
            <person name="Leo P."/>
            <person name="Venkateswaran K."/>
        </authorList>
    </citation>
    <scope>NUCLEOTIDE SEQUENCE</scope>
    <source>
        <strain evidence="1">MNA-CCFEE 5423</strain>
    </source>
</reference>
<accession>A0ACC2VW29</accession>
<dbReference type="EMBL" id="JASBWT010000007">
    <property type="protein sequence ID" value="KAJ9103065.1"/>
    <property type="molecule type" value="Genomic_DNA"/>
</dbReference>
<protein>
    <submittedName>
        <fullName evidence="1">Uncharacterized protein</fullName>
    </submittedName>
</protein>
<name>A0ACC2VW29_9TREE</name>
<organism evidence="1 2">
    <name type="scientific">Naganishia friedmannii</name>
    <dbReference type="NCBI Taxonomy" id="89922"/>
    <lineage>
        <taxon>Eukaryota</taxon>
        <taxon>Fungi</taxon>
        <taxon>Dikarya</taxon>
        <taxon>Basidiomycota</taxon>
        <taxon>Agaricomycotina</taxon>
        <taxon>Tremellomycetes</taxon>
        <taxon>Filobasidiales</taxon>
        <taxon>Filobasidiaceae</taxon>
        <taxon>Naganishia</taxon>
    </lineage>
</organism>
<keyword evidence="2" id="KW-1185">Reference proteome</keyword>
<proteinExistence type="predicted"/>
<sequence length="305" mass="34193">MTSTHSGPPPTTNEYEMDDSKLKYVETMDGQVVEPMSDQLDNVGGFEVDEAESRRVLRKIDWHLMPLLCVVYGLQFCLFMDFRESHADYPVYRAALDLGYLVGEFPTSYLLARLPIAKTTALSVFVWGGVLCCMAVAPDFKTLFVVRFFLGFLEAGITPAFTIITSQWYRKHEQGTRTGIWFSCNALSLTLGAFIAYGFAEADLSGDLALPGWQVIFIFMGCLTTGMGVVLALFLPDTPLTARFLNAREKEVAIERIRSNQQSVGNHDYKLYQVKEAFTDPMTWLYSLYAIALNIPNGAFTNAVR</sequence>